<dbReference type="AlphaFoldDB" id="A0A914PK53"/>
<keyword evidence="1" id="KW-1133">Transmembrane helix</keyword>
<proteinExistence type="predicted"/>
<accession>A0A914PK53</accession>
<dbReference type="Pfam" id="PF10323">
    <property type="entry name" value="7TM_GPCR_Srv"/>
    <property type="match status" value="1"/>
</dbReference>
<dbReference type="PANTHER" id="PTHR31552">
    <property type="entry name" value="SERPENTINE RECEPTOR CLASS GAMMA"/>
    <property type="match status" value="1"/>
</dbReference>
<dbReference type="InterPro" id="IPR019426">
    <property type="entry name" value="7TM_GPCR_serpentine_rcpt_Srv"/>
</dbReference>
<organism evidence="2 3">
    <name type="scientific">Panagrolaimus davidi</name>
    <dbReference type="NCBI Taxonomy" id="227884"/>
    <lineage>
        <taxon>Eukaryota</taxon>
        <taxon>Metazoa</taxon>
        <taxon>Ecdysozoa</taxon>
        <taxon>Nematoda</taxon>
        <taxon>Chromadorea</taxon>
        <taxon>Rhabditida</taxon>
        <taxon>Tylenchina</taxon>
        <taxon>Panagrolaimomorpha</taxon>
        <taxon>Panagrolaimoidea</taxon>
        <taxon>Panagrolaimidae</taxon>
        <taxon>Panagrolaimus</taxon>
    </lineage>
</organism>
<keyword evidence="2" id="KW-1185">Reference proteome</keyword>
<sequence length="270" mass="30402">MASVADIASLWVNILTLKIIKIDAWKPWFYANPDWVRYIWLVSGFCLYYQSLLHLSIAINRVWTSFSFVAKSETLPLWGGRIIWILPFVSIAILSPRIPGRAVFVYTAEGELASGYVDTSVALYHSIAGPVVVVSTCAVSFVLSIITMLRYRQISKQYTTVSSTMKQDILLFGQAFVVLLFQVALAAYFAMRVIATTQNIPALQAFALMCYEWISDAANLCNPILLLILCKSIRNDFIDWILRKTPVIKIAPSTITQTKVKPHQSQVRIV</sequence>
<dbReference type="Proteomes" id="UP000887578">
    <property type="component" value="Unplaced"/>
</dbReference>
<dbReference type="PANTHER" id="PTHR31552:SF8">
    <property type="entry name" value="SERPENTINE RECEPTOR CLASS GAMMA"/>
    <property type="match status" value="1"/>
</dbReference>
<keyword evidence="1" id="KW-0812">Transmembrane</keyword>
<protein>
    <submittedName>
        <fullName evidence="3">Serpentine receptor class gamma</fullName>
    </submittedName>
</protein>
<evidence type="ECO:0000256" key="1">
    <source>
        <dbReference type="SAM" id="Phobius"/>
    </source>
</evidence>
<feature type="transmembrane region" description="Helical" evidence="1">
    <location>
        <begin position="38"/>
        <end position="63"/>
    </location>
</feature>
<dbReference type="SUPFAM" id="SSF81321">
    <property type="entry name" value="Family A G protein-coupled receptor-like"/>
    <property type="match status" value="1"/>
</dbReference>
<reference evidence="3" key="1">
    <citation type="submission" date="2022-11" db="UniProtKB">
        <authorList>
            <consortium name="WormBaseParasite"/>
        </authorList>
    </citation>
    <scope>IDENTIFICATION</scope>
</reference>
<dbReference type="WBParaSite" id="PDA_v2.g1832.t1">
    <property type="protein sequence ID" value="PDA_v2.g1832.t1"/>
    <property type="gene ID" value="PDA_v2.g1832"/>
</dbReference>
<feature type="transmembrane region" description="Helical" evidence="1">
    <location>
        <begin position="169"/>
        <end position="191"/>
    </location>
</feature>
<feature type="transmembrane region" description="Helical" evidence="1">
    <location>
        <begin position="75"/>
        <end position="94"/>
    </location>
</feature>
<keyword evidence="1" id="KW-0472">Membrane</keyword>
<name>A0A914PK53_9BILA</name>
<evidence type="ECO:0000313" key="2">
    <source>
        <dbReference type="Proteomes" id="UP000887578"/>
    </source>
</evidence>
<evidence type="ECO:0000313" key="3">
    <source>
        <dbReference type="WBParaSite" id="PDA_v2.g1832.t1"/>
    </source>
</evidence>
<feature type="transmembrane region" description="Helical" evidence="1">
    <location>
        <begin position="127"/>
        <end position="149"/>
    </location>
</feature>